<accession>A0A8E2JJ42</accession>
<feature type="transmembrane region" description="Helical" evidence="6">
    <location>
        <begin position="191"/>
        <end position="210"/>
    </location>
</feature>
<keyword evidence="8" id="KW-1185">Reference proteome</keyword>
<keyword evidence="2 6" id="KW-0812">Transmembrane</keyword>
<feature type="region of interest" description="Disordered" evidence="5">
    <location>
        <begin position="112"/>
        <end position="131"/>
    </location>
</feature>
<dbReference type="Pfam" id="PF04479">
    <property type="entry name" value="RTA1"/>
    <property type="match status" value="1"/>
</dbReference>
<keyword evidence="4 6" id="KW-0472">Membrane</keyword>
<sequence>MSVKLQNLMTWGSGNQTLINDSILCTLQTCGLTLSSLLYIPNLAGYAPYLEILGLVFSPDRSEYLLPYLGFTFAISFGLQSLHRLDHLPNSKSHSPGPRNSCLCRPHPNLATPSSSTLSASPSRRLSPARPSISARAHHHHPWRALSSASSLAPKPSSSAVATCSAWYCRGLAAASRPRQKAIRRRIRRRILWLPAAAAVILTIFVSYVFPCVDLSQGFNGKLFNKRIPFMILDGPIVIIAIMILTILHFRFGFQGSWNAVDFRFSLSDLKFGQGKRKEGEKSGGSKLEIVQTEDG</sequence>
<dbReference type="Proteomes" id="UP000250266">
    <property type="component" value="Unassembled WGS sequence"/>
</dbReference>
<reference evidence="7 8" key="1">
    <citation type="journal article" date="2016" name="Nat. Commun.">
        <title>Ectomycorrhizal ecology is imprinted in the genome of the dominant symbiotic fungus Cenococcum geophilum.</title>
        <authorList>
            <consortium name="DOE Joint Genome Institute"/>
            <person name="Peter M."/>
            <person name="Kohler A."/>
            <person name="Ohm R.A."/>
            <person name="Kuo A."/>
            <person name="Krutzmann J."/>
            <person name="Morin E."/>
            <person name="Arend M."/>
            <person name="Barry K.W."/>
            <person name="Binder M."/>
            <person name="Choi C."/>
            <person name="Clum A."/>
            <person name="Copeland A."/>
            <person name="Grisel N."/>
            <person name="Haridas S."/>
            <person name="Kipfer T."/>
            <person name="LaButti K."/>
            <person name="Lindquist E."/>
            <person name="Lipzen A."/>
            <person name="Maire R."/>
            <person name="Meier B."/>
            <person name="Mihaltcheva S."/>
            <person name="Molinier V."/>
            <person name="Murat C."/>
            <person name="Poggeler S."/>
            <person name="Quandt C.A."/>
            <person name="Sperisen C."/>
            <person name="Tritt A."/>
            <person name="Tisserant E."/>
            <person name="Crous P.W."/>
            <person name="Henrissat B."/>
            <person name="Nehls U."/>
            <person name="Egli S."/>
            <person name="Spatafora J.W."/>
            <person name="Grigoriev I.V."/>
            <person name="Martin F.M."/>
        </authorList>
    </citation>
    <scope>NUCLEOTIDE SEQUENCE [LARGE SCALE GENOMIC DNA]</scope>
    <source>
        <strain evidence="7 8">CBS 459.81</strain>
    </source>
</reference>
<comment type="subcellular location">
    <subcellularLocation>
        <location evidence="1">Membrane</location>
        <topology evidence="1">Multi-pass membrane protein</topology>
    </subcellularLocation>
</comment>
<organism evidence="7 8">
    <name type="scientific">Lepidopterella palustris CBS 459.81</name>
    <dbReference type="NCBI Taxonomy" id="1314670"/>
    <lineage>
        <taxon>Eukaryota</taxon>
        <taxon>Fungi</taxon>
        <taxon>Dikarya</taxon>
        <taxon>Ascomycota</taxon>
        <taxon>Pezizomycotina</taxon>
        <taxon>Dothideomycetes</taxon>
        <taxon>Pleosporomycetidae</taxon>
        <taxon>Mytilinidiales</taxon>
        <taxon>Argynnaceae</taxon>
        <taxon>Lepidopterella</taxon>
    </lineage>
</organism>
<evidence type="ECO:0000256" key="2">
    <source>
        <dbReference type="ARBA" id="ARBA00022692"/>
    </source>
</evidence>
<feature type="region of interest" description="Disordered" evidence="5">
    <location>
        <begin position="276"/>
        <end position="296"/>
    </location>
</feature>
<protein>
    <submittedName>
        <fullName evidence="7">Uncharacterized protein</fullName>
    </submittedName>
</protein>
<dbReference type="AlphaFoldDB" id="A0A8E2JJ42"/>
<evidence type="ECO:0000256" key="1">
    <source>
        <dbReference type="ARBA" id="ARBA00004141"/>
    </source>
</evidence>
<name>A0A8E2JJ42_9PEZI</name>
<dbReference type="GO" id="GO:0016020">
    <property type="term" value="C:membrane"/>
    <property type="evidence" value="ECO:0007669"/>
    <property type="project" value="UniProtKB-SubCell"/>
</dbReference>
<evidence type="ECO:0000256" key="3">
    <source>
        <dbReference type="ARBA" id="ARBA00022989"/>
    </source>
</evidence>
<evidence type="ECO:0000313" key="8">
    <source>
        <dbReference type="Proteomes" id="UP000250266"/>
    </source>
</evidence>
<evidence type="ECO:0000256" key="4">
    <source>
        <dbReference type="ARBA" id="ARBA00023136"/>
    </source>
</evidence>
<evidence type="ECO:0000256" key="6">
    <source>
        <dbReference type="SAM" id="Phobius"/>
    </source>
</evidence>
<dbReference type="InterPro" id="IPR007568">
    <property type="entry name" value="RTA1"/>
</dbReference>
<proteinExistence type="predicted"/>
<evidence type="ECO:0000256" key="5">
    <source>
        <dbReference type="SAM" id="MobiDB-lite"/>
    </source>
</evidence>
<gene>
    <name evidence="7" type="ORF">K432DRAFT_389724</name>
</gene>
<feature type="transmembrane region" description="Helical" evidence="6">
    <location>
        <begin position="230"/>
        <end position="250"/>
    </location>
</feature>
<evidence type="ECO:0000313" key="7">
    <source>
        <dbReference type="EMBL" id="OCK84227.1"/>
    </source>
</evidence>
<dbReference type="EMBL" id="KV744842">
    <property type="protein sequence ID" value="OCK84227.1"/>
    <property type="molecule type" value="Genomic_DNA"/>
</dbReference>
<keyword evidence="3 6" id="KW-1133">Transmembrane helix</keyword>